<sequence>MAATSSQTSHIAKYDGRNYSLWKLGLWVLLEEHNLIDIVTGEDTLPDEEMDDDGDIENEEEIKEWKVKDC</sequence>
<accession>E9HTG1</accession>
<keyword evidence="3" id="KW-1185">Reference proteome</keyword>
<name>E9HTG1_DAPPU</name>
<protein>
    <recommendedName>
        <fullName evidence="4">DUF4219 domain-containing protein</fullName>
    </recommendedName>
</protein>
<evidence type="ECO:0000256" key="1">
    <source>
        <dbReference type="SAM" id="MobiDB-lite"/>
    </source>
</evidence>
<evidence type="ECO:0000313" key="2">
    <source>
        <dbReference type="EMBL" id="EFX64968.1"/>
    </source>
</evidence>
<reference evidence="2 3" key="1">
    <citation type="journal article" date="2011" name="Science">
        <title>The ecoresponsive genome of Daphnia pulex.</title>
        <authorList>
            <person name="Colbourne J.K."/>
            <person name="Pfrender M.E."/>
            <person name="Gilbert D."/>
            <person name="Thomas W.K."/>
            <person name="Tucker A."/>
            <person name="Oakley T.H."/>
            <person name="Tokishita S."/>
            <person name="Aerts A."/>
            <person name="Arnold G.J."/>
            <person name="Basu M.K."/>
            <person name="Bauer D.J."/>
            <person name="Caceres C.E."/>
            <person name="Carmel L."/>
            <person name="Casola C."/>
            <person name="Choi J.H."/>
            <person name="Detter J.C."/>
            <person name="Dong Q."/>
            <person name="Dusheyko S."/>
            <person name="Eads B.D."/>
            <person name="Frohlich T."/>
            <person name="Geiler-Samerotte K.A."/>
            <person name="Gerlach D."/>
            <person name="Hatcher P."/>
            <person name="Jogdeo S."/>
            <person name="Krijgsveld J."/>
            <person name="Kriventseva E.V."/>
            <person name="Kultz D."/>
            <person name="Laforsch C."/>
            <person name="Lindquist E."/>
            <person name="Lopez J."/>
            <person name="Manak J.R."/>
            <person name="Muller J."/>
            <person name="Pangilinan J."/>
            <person name="Patwardhan R.P."/>
            <person name="Pitluck S."/>
            <person name="Pritham E.J."/>
            <person name="Rechtsteiner A."/>
            <person name="Rho M."/>
            <person name="Rogozin I.B."/>
            <person name="Sakarya O."/>
            <person name="Salamov A."/>
            <person name="Schaack S."/>
            <person name="Shapiro H."/>
            <person name="Shiga Y."/>
            <person name="Skalitzky C."/>
            <person name="Smith Z."/>
            <person name="Souvorov A."/>
            <person name="Sung W."/>
            <person name="Tang Z."/>
            <person name="Tsuchiya D."/>
            <person name="Tu H."/>
            <person name="Vos H."/>
            <person name="Wang M."/>
            <person name="Wolf Y.I."/>
            <person name="Yamagata H."/>
            <person name="Yamada T."/>
            <person name="Ye Y."/>
            <person name="Shaw J.R."/>
            <person name="Andrews J."/>
            <person name="Crease T.J."/>
            <person name="Tang H."/>
            <person name="Lucas S.M."/>
            <person name="Robertson H.M."/>
            <person name="Bork P."/>
            <person name="Koonin E.V."/>
            <person name="Zdobnov E.M."/>
            <person name="Grigoriev I.V."/>
            <person name="Lynch M."/>
            <person name="Boore J.L."/>
        </authorList>
    </citation>
    <scope>NUCLEOTIDE SEQUENCE [LARGE SCALE GENOMIC DNA]</scope>
</reference>
<feature type="region of interest" description="Disordered" evidence="1">
    <location>
        <begin position="44"/>
        <end position="70"/>
    </location>
</feature>
<evidence type="ECO:0008006" key="4">
    <source>
        <dbReference type="Google" id="ProtNLM"/>
    </source>
</evidence>
<dbReference type="Proteomes" id="UP000000305">
    <property type="component" value="Unassembled WGS sequence"/>
</dbReference>
<dbReference type="PhylomeDB" id="E9HTG1"/>
<dbReference type="EMBL" id="GL732772">
    <property type="protein sequence ID" value="EFX64968.1"/>
    <property type="molecule type" value="Genomic_DNA"/>
</dbReference>
<dbReference type="KEGG" id="dpx:DAPPUDRAFT_333648"/>
<proteinExistence type="predicted"/>
<dbReference type="InParanoid" id="E9HTG1"/>
<gene>
    <name evidence="2" type="ORF">DAPPUDRAFT_333648</name>
</gene>
<evidence type="ECO:0000313" key="3">
    <source>
        <dbReference type="Proteomes" id="UP000000305"/>
    </source>
</evidence>
<feature type="compositionally biased region" description="Acidic residues" evidence="1">
    <location>
        <begin position="44"/>
        <end position="62"/>
    </location>
</feature>
<organism evidence="2 3">
    <name type="scientific">Daphnia pulex</name>
    <name type="common">Water flea</name>
    <dbReference type="NCBI Taxonomy" id="6669"/>
    <lineage>
        <taxon>Eukaryota</taxon>
        <taxon>Metazoa</taxon>
        <taxon>Ecdysozoa</taxon>
        <taxon>Arthropoda</taxon>
        <taxon>Crustacea</taxon>
        <taxon>Branchiopoda</taxon>
        <taxon>Diplostraca</taxon>
        <taxon>Cladocera</taxon>
        <taxon>Anomopoda</taxon>
        <taxon>Daphniidae</taxon>
        <taxon>Daphnia</taxon>
    </lineage>
</organism>
<dbReference type="AlphaFoldDB" id="E9HTG1"/>
<dbReference type="HOGENOM" id="CLU_141401_1_0_1"/>